<keyword evidence="3" id="KW-0812">Transmembrane</keyword>
<keyword evidence="6" id="KW-1185">Reference proteome</keyword>
<keyword evidence="1" id="KW-0880">Kelch repeat</keyword>
<dbReference type="AlphaFoldDB" id="A0A397TFH4"/>
<evidence type="ECO:0000256" key="1">
    <source>
        <dbReference type="ARBA" id="ARBA00022441"/>
    </source>
</evidence>
<evidence type="ECO:0008006" key="7">
    <source>
        <dbReference type="Google" id="ProtNLM"/>
    </source>
</evidence>
<gene>
    <name evidence="5" type="ORF">C1645_734277</name>
</gene>
<accession>A0A397TFH4</accession>
<evidence type="ECO:0000256" key="3">
    <source>
        <dbReference type="SAM" id="Phobius"/>
    </source>
</evidence>
<keyword evidence="4" id="KW-0732">Signal</keyword>
<dbReference type="PANTHER" id="PTHR46093">
    <property type="entry name" value="ACYL-COA-BINDING DOMAIN-CONTAINING PROTEIN 5"/>
    <property type="match status" value="1"/>
</dbReference>
<keyword evidence="3" id="KW-0472">Membrane</keyword>
<comment type="caution">
    <text evidence="5">The sequence shown here is derived from an EMBL/GenBank/DDBJ whole genome shotgun (WGS) entry which is preliminary data.</text>
</comment>
<dbReference type="Pfam" id="PF24681">
    <property type="entry name" value="Kelch_KLHDC2_KLHL20_DRC7"/>
    <property type="match status" value="1"/>
</dbReference>
<feature type="transmembrane region" description="Helical" evidence="3">
    <location>
        <begin position="416"/>
        <end position="439"/>
    </location>
</feature>
<protein>
    <recommendedName>
        <fullName evidence="7">Galactose oxidase</fullName>
    </recommendedName>
</protein>
<evidence type="ECO:0000256" key="2">
    <source>
        <dbReference type="ARBA" id="ARBA00022737"/>
    </source>
</evidence>
<dbReference type="InterPro" id="IPR015915">
    <property type="entry name" value="Kelch-typ_b-propeller"/>
</dbReference>
<keyword evidence="3" id="KW-1133">Transmembrane helix</keyword>
<proteinExistence type="predicted"/>
<keyword evidence="2" id="KW-0677">Repeat</keyword>
<dbReference type="Proteomes" id="UP000265703">
    <property type="component" value="Unassembled WGS sequence"/>
</dbReference>
<dbReference type="Gene3D" id="2.120.10.80">
    <property type="entry name" value="Kelch-type beta propeller"/>
    <property type="match status" value="2"/>
</dbReference>
<evidence type="ECO:0000313" key="6">
    <source>
        <dbReference type="Proteomes" id="UP000265703"/>
    </source>
</evidence>
<dbReference type="PANTHER" id="PTHR46093:SF18">
    <property type="entry name" value="FIBRONECTIN TYPE-III DOMAIN-CONTAINING PROTEIN"/>
    <property type="match status" value="1"/>
</dbReference>
<sequence>MKKFTFFFIALLCLLQIKIEVNAQLTPSYRKLHSAIFIEKKLYIFGGIMNYVDPILLTDPNNVFFYLDMSTPFDTSNLPWKIPPNNIENLPLESLSSTDTGGVAASVGGINNNTIVFINNEKDNVTNSISPVHFFDPENNLWNTQNISGDRPIGRNQMRTVTDYNGKIYLLTGFDFTVQGVTRSNGLIIFDTINLNCEIKDAPVSRLGYGATFLPNGIIVYMAGWDRNYNIAPNNFNEIYLYDTNNDKWDIKITAGSIPHGDAGITSVLGLDGNRIIVFGGDNDNNNNLYVLDLKNYEWYIPKVTGQSPGFKRGEHTANVIGKYMVIAFGKYLIFFFNKIILILYLNIIKILFLGSNGITQDKYRSSGESDILLLDISNDSEYVWTTSFDPASLTINSPSPTYSPSTPPKNITSNVIIGLIISLVIVVGILLIIAFFLIRKYKNTNKAIPTPGNIKSEMIVSIPSEYELSHEKSRVY</sequence>
<dbReference type="SUPFAM" id="SSF117281">
    <property type="entry name" value="Kelch motif"/>
    <property type="match status" value="1"/>
</dbReference>
<evidence type="ECO:0000256" key="4">
    <source>
        <dbReference type="SAM" id="SignalP"/>
    </source>
</evidence>
<evidence type="ECO:0000313" key="5">
    <source>
        <dbReference type="EMBL" id="RIA95117.1"/>
    </source>
</evidence>
<dbReference type="OrthoDB" id="10250130at2759"/>
<organism evidence="5 6">
    <name type="scientific">Glomus cerebriforme</name>
    <dbReference type="NCBI Taxonomy" id="658196"/>
    <lineage>
        <taxon>Eukaryota</taxon>
        <taxon>Fungi</taxon>
        <taxon>Fungi incertae sedis</taxon>
        <taxon>Mucoromycota</taxon>
        <taxon>Glomeromycotina</taxon>
        <taxon>Glomeromycetes</taxon>
        <taxon>Glomerales</taxon>
        <taxon>Glomeraceae</taxon>
        <taxon>Glomus</taxon>
    </lineage>
</organism>
<dbReference type="EMBL" id="QKYT01000067">
    <property type="protein sequence ID" value="RIA95117.1"/>
    <property type="molecule type" value="Genomic_DNA"/>
</dbReference>
<feature type="signal peptide" evidence="4">
    <location>
        <begin position="1"/>
        <end position="23"/>
    </location>
</feature>
<feature type="chain" id="PRO_5017177582" description="Galactose oxidase" evidence="4">
    <location>
        <begin position="24"/>
        <end position="477"/>
    </location>
</feature>
<reference evidence="5 6" key="1">
    <citation type="submission" date="2018-06" db="EMBL/GenBank/DDBJ databases">
        <title>Comparative genomics reveals the genomic features of Rhizophagus irregularis, R. cerebriforme, R. diaphanum and Gigaspora rosea, and their symbiotic lifestyle signature.</title>
        <authorList>
            <person name="Morin E."/>
            <person name="San Clemente H."/>
            <person name="Chen E.C.H."/>
            <person name="De La Providencia I."/>
            <person name="Hainaut M."/>
            <person name="Kuo A."/>
            <person name="Kohler A."/>
            <person name="Murat C."/>
            <person name="Tang N."/>
            <person name="Roy S."/>
            <person name="Loubradou J."/>
            <person name="Henrissat B."/>
            <person name="Grigoriev I.V."/>
            <person name="Corradi N."/>
            <person name="Roux C."/>
            <person name="Martin F.M."/>
        </authorList>
    </citation>
    <scope>NUCLEOTIDE SEQUENCE [LARGE SCALE GENOMIC DNA]</scope>
    <source>
        <strain evidence="5 6">DAOM 227022</strain>
    </source>
</reference>
<name>A0A397TFH4_9GLOM</name>